<dbReference type="AlphaFoldDB" id="A0A5J4URJ8"/>
<feature type="region of interest" description="Disordered" evidence="1">
    <location>
        <begin position="93"/>
        <end position="112"/>
    </location>
</feature>
<name>A0A5J4URJ8_9EUKA</name>
<evidence type="ECO:0000313" key="2">
    <source>
        <dbReference type="EMBL" id="KAA6373017.1"/>
    </source>
</evidence>
<reference evidence="2 3" key="1">
    <citation type="submission" date="2019-03" db="EMBL/GenBank/DDBJ databases">
        <title>Single cell metagenomics reveals metabolic interactions within the superorganism composed of flagellate Streblomastix strix and complex community of Bacteroidetes bacteria on its surface.</title>
        <authorList>
            <person name="Treitli S.C."/>
            <person name="Kolisko M."/>
            <person name="Husnik F."/>
            <person name="Keeling P."/>
            <person name="Hampl V."/>
        </authorList>
    </citation>
    <scope>NUCLEOTIDE SEQUENCE [LARGE SCALE GENOMIC DNA]</scope>
    <source>
        <strain evidence="2">ST1C</strain>
    </source>
</reference>
<protein>
    <submittedName>
        <fullName evidence="2">Uncharacterized protein</fullName>
    </submittedName>
</protein>
<dbReference type="Proteomes" id="UP000324800">
    <property type="component" value="Unassembled WGS sequence"/>
</dbReference>
<feature type="compositionally biased region" description="Low complexity" evidence="1">
    <location>
        <begin position="93"/>
        <end position="105"/>
    </location>
</feature>
<proteinExistence type="predicted"/>
<accession>A0A5J4URJ8</accession>
<gene>
    <name evidence="2" type="ORF">EZS28_031456</name>
</gene>
<evidence type="ECO:0000256" key="1">
    <source>
        <dbReference type="SAM" id="MobiDB-lite"/>
    </source>
</evidence>
<evidence type="ECO:0000313" key="3">
    <source>
        <dbReference type="Proteomes" id="UP000324800"/>
    </source>
</evidence>
<comment type="caution">
    <text evidence="2">The sequence shown here is derived from an EMBL/GenBank/DDBJ whole genome shotgun (WGS) entry which is preliminary data.</text>
</comment>
<organism evidence="2 3">
    <name type="scientific">Streblomastix strix</name>
    <dbReference type="NCBI Taxonomy" id="222440"/>
    <lineage>
        <taxon>Eukaryota</taxon>
        <taxon>Metamonada</taxon>
        <taxon>Preaxostyla</taxon>
        <taxon>Oxymonadida</taxon>
        <taxon>Streblomastigidae</taxon>
        <taxon>Streblomastix</taxon>
    </lineage>
</organism>
<dbReference type="EMBL" id="SNRW01013088">
    <property type="protein sequence ID" value="KAA6373017.1"/>
    <property type="molecule type" value="Genomic_DNA"/>
</dbReference>
<sequence>MLHNCGYNLDNKRWTIDIQRDKNGENYTHVIAALNKQGGAEKAAPQLLANPMEPQVINNAMKVFQESPNVNSIYNQIVIQVQQQMLAISQAAQQQKKNQQQHSQQTDASSQVTQNLSTFNAKGIKRKTCICK</sequence>